<feature type="region of interest" description="Disordered" evidence="1">
    <location>
        <begin position="1"/>
        <end position="24"/>
    </location>
</feature>
<evidence type="ECO:0000256" key="1">
    <source>
        <dbReference type="SAM" id="MobiDB-lite"/>
    </source>
</evidence>
<name>A0A914GWR4_GLORO</name>
<protein>
    <submittedName>
        <fullName evidence="3">Uncharacterized protein</fullName>
    </submittedName>
</protein>
<evidence type="ECO:0000313" key="3">
    <source>
        <dbReference type="WBParaSite" id="Gr19_v10_g11113.t1"/>
    </source>
</evidence>
<dbReference type="WBParaSite" id="Gr19_v10_g11113.t1">
    <property type="protein sequence ID" value="Gr19_v10_g11113.t1"/>
    <property type="gene ID" value="Gr19_v10_g11113"/>
</dbReference>
<proteinExistence type="predicted"/>
<organism evidence="2 3">
    <name type="scientific">Globodera rostochiensis</name>
    <name type="common">Golden nematode worm</name>
    <name type="synonym">Heterodera rostochiensis</name>
    <dbReference type="NCBI Taxonomy" id="31243"/>
    <lineage>
        <taxon>Eukaryota</taxon>
        <taxon>Metazoa</taxon>
        <taxon>Ecdysozoa</taxon>
        <taxon>Nematoda</taxon>
        <taxon>Chromadorea</taxon>
        <taxon>Rhabditida</taxon>
        <taxon>Tylenchina</taxon>
        <taxon>Tylenchomorpha</taxon>
        <taxon>Tylenchoidea</taxon>
        <taxon>Heteroderidae</taxon>
        <taxon>Heteroderinae</taxon>
        <taxon>Globodera</taxon>
    </lineage>
</organism>
<dbReference type="AlphaFoldDB" id="A0A914GWR4"/>
<accession>A0A914GWR4</accession>
<keyword evidence="2" id="KW-1185">Reference proteome</keyword>
<dbReference type="Proteomes" id="UP000887572">
    <property type="component" value="Unplaced"/>
</dbReference>
<reference evidence="3" key="1">
    <citation type="submission" date="2022-11" db="UniProtKB">
        <authorList>
            <consortium name="WormBaseParasite"/>
        </authorList>
    </citation>
    <scope>IDENTIFICATION</scope>
</reference>
<evidence type="ECO:0000313" key="2">
    <source>
        <dbReference type="Proteomes" id="UP000887572"/>
    </source>
</evidence>
<sequence length="90" mass="9728">MGKPFERRAQMSTRLAQSIGAGDKATTSADFLDAIADGSEDFEQLERSLSFEVADCIVADMDDAGGFVFMEMRKEGPSVDPIYEGGESSH</sequence>